<dbReference type="HOGENOM" id="CLU_047592_8_0_1"/>
<evidence type="ECO:0000313" key="2">
    <source>
        <dbReference type="Proteomes" id="UP000030669"/>
    </source>
</evidence>
<dbReference type="eggNOG" id="ENOG502SUFV">
    <property type="taxonomic scope" value="Eukaryota"/>
</dbReference>
<keyword evidence="2" id="KW-1185">Reference proteome</keyword>
<sequence>DFERFLGVLYPAAFHQHTATTLDEWTSILALSTQWGFDSIRLLAIKEVLPLASPIDKIVLGHKYDIQEWLPDAYHALCVRKDPLSDDEAERLGAKDTARVARIRE</sequence>
<dbReference type="OrthoDB" id="2367075at2759"/>
<dbReference type="AlphaFoldDB" id="S7RI55"/>
<reference evidence="1 2" key="1">
    <citation type="journal article" date="2012" name="Science">
        <title>The Paleozoic origin of enzymatic lignin decomposition reconstructed from 31 fungal genomes.</title>
        <authorList>
            <person name="Floudas D."/>
            <person name="Binder M."/>
            <person name="Riley R."/>
            <person name="Barry K."/>
            <person name="Blanchette R.A."/>
            <person name="Henrissat B."/>
            <person name="Martinez A.T."/>
            <person name="Otillar R."/>
            <person name="Spatafora J.W."/>
            <person name="Yadav J.S."/>
            <person name="Aerts A."/>
            <person name="Benoit I."/>
            <person name="Boyd A."/>
            <person name="Carlson A."/>
            <person name="Copeland A."/>
            <person name="Coutinho P.M."/>
            <person name="de Vries R.P."/>
            <person name="Ferreira P."/>
            <person name="Findley K."/>
            <person name="Foster B."/>
            <person name="Gaskell J."/>
            <person name="Glotzer D."/>
            <person name="Gorecki P."/>
            <person name="Heitman J."/>
            <person name="Hesse C."/>
            <person name="Hori C."/>
            <person name="Igarashi K."/>
            <person name="Jurgens J.A."/>
            <person name="Kallen N."/>
            <person name="Kersten P."/>
            <person name="Kohler A."/>
            <person name="Kuees U."/>
            <person name="Kumar T.K.A."/>
            <person name="Kuo A."/>
            <person name="LaButti K."/>
            <person name="Larrondo L.F."/>
            <person name="Lindquist E."/>
            <person name="Ling A."/>
            <person name="Lombard V."/>
            <person name="Lucas S."/>
            <person name="Lundell T."/>
            <person name="Martin R."/>
            <person name="McLaughlin D.J."/>
            <person name="Morgenstern I."/>
            <person name="Morin E."/>
            <person name="Murat C."/>
            <person name="Nagy L.G."/>
            <person name="Nolan M."/>
            <person name="Ohm R.A."/>
            <person name="Patyshakuliyeva A."/>
            <person name="Rokas A."/>
            <person name="Ruiz-Duenas F.J."/>
            <person name="Sabat G."/>
            <person name="Salamov A."/>
            <person name="Samejima M."/>
            <person name="Schmutz J."/>
            <person name="Slot J.C."/>
            <person name="St John F."/>
            <person name="Stenlid J."/>
            <person name="Sun H."/>
            <person name="Sun S."/>
            <person name="Syed K."/>
            <person name="Tsang A."/>
            <person name="Wiebenga A."/>
            <person name="Young D."/>
            <person name="Pisabarro A."/>
            <person name="Eastwood D.C."/>
            <person name="Martin F."/>
            <person name="Cullen D."/>
            <person name="Grigoriev I.V."/>
            <person name="Hibbett D.S."/>
        </authorList>
    </citation>
    <scope>NUCLEOTIDE SEQUENCE [LARGE SCALE GENOMIC DNA]</scope>
    <source>
        <strain evidence="1 2">ATCC 11539</strain>
    </source>
</reference>
<dbReference type="OMA" id="HRYGHEE"/>
<name>S7RI55_GLOTA</name>
<feature type="non-terminal residue" evidence="1">
    <location>
        <position position="105"/>
    </location>
</feature>
<accession>S7RI55</accession>
<evidence type="ECO:0008006" key="3">
    <source>
        <dbReference type="Google" id="ProtNLM"/>
    </source>
</evidence>
<protein>
    <recommendedName>
        <fullName evidence="3">BTB domain-containing protein</fullName>
    </recommendedName>
</protein>
<gene>
    <name evidence="1" type="ORF">GLOTRDRAFT_23935</name>
</gene>
<dbReference type="GeneID" id="19305111"/>
<dbReference type="KEGG" id="gtr:GLOTRDRAFT_23935"/>
<feature type="non-terminal residue" evidence="1">
    <location>
        <position position="1"/>
    </location>
</feature>
<dbReference type="Proteomes" id="UP000030669">
    <property type="component" value="Unassembled WGS sequence"/>
</dbReference>
<evidence type="ECO:0000313" key="1">
    <source>
        <dbReference type="EMBL" id="EPQ53960.1"/>
    </source>
</evidence>
<organism evidence="1 2">
    <name type="scientific">Gloeophyllum trabeum (strain ATCC 11539 / FP-39264 / Madison 617)</name>
    <name type="common">Brown rot fungus</name>
    <dbReference type="NCBI Taxonomy" id="670483"/>
    <lineage>
        <taxon>Eukaryota</taxon>
        <taxon>Fungi</taxon>
        <taxon>Dikarya</taxon>
        <taxon>Basidiomycota</taxon>
        <taxon>Agaricomycotina</taxon>
        <taxon>Agaricomycetes</taxon>
        <taxon>Gloeophyllales</taxon>
        <taxon>Gloeophyllaceae</taxon>
        <taxon>Gloeophyllum</taxon>
    </lineage>
</organism>
<proteinExistence type="predicted"/>
<dbReference type="EMBL" id="KB469304">
    <property type="protein sequence ID" value="EPQ53960.1"/>
    <property type="molecule type" value="Genomic_DNA"/>
</dbReference>
<dbReference type="RefSeq" id="XP_007867174.1">
    <property type="nucleotide sequence ID" value="XM_007868983.1"/>
</dbReference>
<dbReference type="STRING" id="670483.S7RI55"/>